<comment type="caution">
    <text evidence="1">The sequence shown here is derived from an EMBL/GenBank/DDBJ whole genome shotgun (WGS) entry which is preliminary data.</text>
</comment>
<dbReference type="AlphaFoldDB" id="A0AA87MQJ3"/>
<evidence type="ECO:0000313" key="2">
    <source>
        <dbReference type="Proteomes" id="UP000001343"/>
    </source>
</evidence>
<dbReference type="EMBL" id="AKWM02000029">
    <property type="protein sequence ID" value="EKS00803.1"/>
    <property type="molecule type" value="Genomic_DNA"/>
</dbReference>
<sequence>MGKLIFAHFLRIVWAVFGEKTLPNFDILVYSKNIICFSFSETGLAAPVDPLGMILFFKKLQICNGSTPL</sequence>
<dbReference type="Proteomes" id="UP000001343">
    <property type="component" value="Unassembled WGS sequence"/>
</dbReference>
<proteinExistence type="predicted"/>
<organism evidence="1 2">
    <name type="scientific">Leptospira mayottensis 200901122</name>
    <dbReference type="NCBI Taxonomy" id="1193010"/>
    <lineage>
        <taxon>Bacteria</taxon>
        <taxon>Pseudomonadati</taxon>
        <taxon>Spirochaetota</taxon>
        <taxon>Spirochaetia</taxon>
        <taxon>Leptospirales</taxon>
        <taxon>Leptospiraceae</taxon>
        <taxon>Leptospira</taxon>
    </lineage>
</organism>
<accession>A0AA87MQJ3</accession>
<protein>
    <submittedName>
        <fullName evidence="1">Uncharacterized protein</fullName>
    </submittedName>
</protein>
<reference evidence="1 2" key="1">
    <citation type="journal article" date="2014" name="Int. J. Syst. Evol. Microbiol.">
        <title>Leptospira mayottensis sp. nov., a pathogenic species of the genus Leptospira isolated from humans.</title>
        <authorList>
            <person name="Bourhy P."/>
            <person name="Collet L."/>
            <person name="Brisse S."/>
            <person name="Picardeau M."/>
        </authorList>
    </citation>
    <scope>NUCLEOTIDE SEQUENCE [LARGE SCALE GENOMIC DNA]</scope>
    <source>
        <strain evidence="1 2">200901122</strain>
    </source>
</reference>
<evidence type="ECO:0000313" key="1">
    <source>
        <dbReference type="EMBL" id="EKS00803.1"/>
    </source>
</evidence>
<name>A0AA87MQJ3_9LEPT</name>
<gene>
    <name evidence="1" type="ORF">LEP1GSC125_2117</name>
</gene>